<evidence type="ECO:0000259" key="9">
    <source>
        <dbReference type="Pfam" id="PF06429"/>
    </source>
</evidence>
<keyword evidence="11" id="KW-0282">Flagellum</keyword>
<reference evidence="11 12" key="1">
    <citation type="submission" date="2019-07" db="EMBL/GenBank/DDBJ databases">
        <title>Draft genome sequences of 15 bacterial species constituting the stable defined intestinal microbiota of the GM15 gnotobiotic mouse model.</title>
        <authorList>
            <person name="Elie C."/>
            <person name="Mathieu A."/>
            <person name="Saliou A."/>
            <person name="Darnaud M."/>
            <person name="Leulier F."/>
            <person name="Tamellini A."/>
        </authorList>
    </citation>
    <scope>NUCLEOTIDE SEQUENCE [LARGE SCALE GENOMIC DNA]</scope>
    <source>
        <strain evidence="12">ASF 502</strain>
    </source>
</reference>
<feature type="domain" description="Flagellar hook-associated protein FlgK helical" evidence="10">
    <location>
        <begin position="103"/>
        <end position="356"/>
    </location>
</feature>
<comment type="subcellular location">
    <subcellularLocation>
        <location evidence="1 7">Bacterial flagellum</location>
    </subcellularLocation>
    <subcellularLocation>
        <location evidence="2 7">Secreted</location>
    </subcellularLocation>
</comment>
<protein>
    <recommendedName>
        <fullName evidence="4 7">Flagellar hook-associated protein 1</fullName>
        <shortName evidence="7">HAP1</shortName>
    </recommendedName>
</protein>
<keyword evidence="11" id="KW-0966">Cell projection</keyword>
<feature type="domain" description="Flagellar basal body rod protein N-terminal" evidence="8">
    <location>
        <begin position="11"/>
        <end position="39"/>
    </location>
</feature>
<dbReference type="GO" id="GO:0009424">
    <property type="term" value="C:bacterial-type flagellum hook"/>
    <property type="evidence" value="ECO:0007669"/>
    <property type="project" value="UniProtKB-UniRule"/>
</dbReference>
<evidence type="ECO:0000256" key="4">
    <source>
        <dbReference type="ARBA" id="ARBA00016244"/>
    </source>
</evidence>
<sequence length="576" mass="63216">MMRSTFAGFTTAQLAMAASQRSIDVTGQNIANINTEGYTRQRLDIASLNLRNGSFYNSSNSTRVGYGVDMTGISQLRDPFLDAQYRSQIAKLGTTDAQAAGLEKLQVAFDESTTSGIRDAFINLSNALQTLSKDDGYTKENDTVVRSRMQIIVNLLREKAVTLQDIRHDTQENFRDTDVKDLNSILKNIADLNTSIKNSQVLGNPALELLDERNKLLDELGSYLPINVEYKQKKIGEGYSVQVLDVSFTDSDGVSHRLVSDGRYGEFRTDVSGQPVTLTLTDADGYTNEVTDKLTEGTLKGSLDFMNKSGDFDDSDFKGIGYYEKVLDSLVAKFAEEFNKANQSTHQTVTGDDGKDYLVYTNENGDTVYKGGNGKYYSESNGKPDLTAEYKGDEKKLNPVYDATATTERPLFEKIDPNEEFSALNIKIATGWIDGSYGITNSNNTVNNTVGSTANENIINMINMLSKEYSFTSEATAGAAAGSQVRFYTGSFYNCFANIEVTLGIDISSASTMLNNQITVLNQTANSRDAISGVQLDEEGMNLLHYNQSYSAAARLMTTLDEMLDKLINGTGVVGR</sequence>
<dbReference type="InterPro" id="IPR053927">
    <property type="entry name" value="FlgK_helical"/>
</dbReference>
<comment type="caution">
    <text evidence="11">The sequence shown here is derived from an EMBL/GenBank/DDBJ whole genome shotgun (WGS) entry which is preliminary data.</text>
</comment>
<name>A0A9X5CC56_9FIRM</name>
<dbReference type="InterPro" id="IPR002371">
    <property type="entry name" value="FlgK"/>
</dbReference>
<dbReference type="RefSeq" id="WP_004071231.1">
    <property type="nucleotide sequence ID" value="NZ_VIRB01000047.1"/>
</dbReference>
<feature type="domain" description="Flagellar basal-body/hook protein C-terminal" evidence="9">
    <location>
        <begin position="531"/>
        <end position="569"/>
    </location>
</feature>
<dbReference type="GO" id="GO:0005198">
    <property type="term" value="F:structural molecule activity"/>
    <property type="evidence" value="ECO:0007669"/>
    <property type="project" value="UniProtKB-UniRule"/>
</dbReference>
<keyword evidence="11" id="KW-0969">Cilium</keyword>
<dbReference type="PANTHER" id="PTHR30033">
    <property type="entry name" value="FLAGELLAR HOOK-ASSOCIATED PROTEIN 1"/>
    <property type="match status" value="1"/>
</dbReference>
<organism evidence="11 12">
    <name type="scientific">Schaedlerella arabinosiphila</name>
    <dbReference type="NCBI Taxonomy" id="2044587"/>
    <lineage>
        <taxon>Bacteria</taxon>
        <taxon>Bacillati</taxon>
        <taxon>Bacillota</taxon>
        <taxon>Clostridia</taxon>
        <taxon>Lachnospirales</taxon>
        <taxon>Lachnospiraceae</taxon>
        <taxon>Schaedlerella</taxon>
    </lineage>
</organism>
<evidence type="ECO:0000256" key="7">
    <source>
        <dbReference type="RuleBase" id="RU362065"/>
    </source>
</evidence>
<dbReference type="SUPFAM" id="SSF64518">
    <property type="entry name" value="Phase 1 flagellin"/>
    <property type="match status" value="1"/>
</dbReference>
<evidence type="ECO:0000259" key="8">
    <source>
        <dbReference type="Pfam" id="PF00460"/>
    </source>
</evidence>
<evidence type="ECO:0000256" key="1">
    <source>
        <dbReference type="ARBA" id="ARBA00004365"/>
    </source>
</evidence>
<dbReference type="Proteomes" id="UP000474104">
    <property type="component" value="Unassembled WGS sequence"/>
</dbReference>
<dbReference type="EMBL" id="VIRB01000047">
    <property type="protein sequence ID" value="NDO68481.1"/>
    <property type="molecule type" value="Genomic_DNA"/>
</dbReference>
<evidence type="ECO:0000259" key="10">
    <source>
        <dbReference type="Pfam" id="PF22638"/>
    </source>
</evidence>
<evidence type="ECO:0000256" key="5">
    <source>
        <dbReference type="ARBA" id="ARBA00022525"/>
    </source>
</evidence>
<dbReference type="Pfam" id="PF00460">
    <property type="entry name" value="Flg_bb_rod"/>
    <property type="match status" value="1"/>
</dbReference>
<keyword evidence="6 7" id="KW-0975">Bacterial flagellum</keyword>
<dbReference type="InterPro" id="IPR001444">
    <property type="entry name" value="Flag_bb_rod_N"/>
</dbReference>
<comment type="similarity">
    <text evidence="3 7">Belongs to the flagella basal body rod proteins family.</text>
</comment>
<proteinExistence type="inferred from homology"/>
<evidence type="ECO:0000256" key="3">
    <source>
        <dbReference type="ARBA" id="ARBA00009677"/>
    </source>
</evidence>
<dbReference type="GO" id="GO:0044780">
    <property type="term" value="P:bacterial-type flagellum assembly"/>
    <property type="evidence" value="ECO:0007669"/>
    <property type="project" value="InterPro"/>
</dbReference>
<gene>
    <name evidence="7" type="primary">flgK</name>
    <name evidence="11" type="ORF">FMM80_07185</name>
</gene>
<evidence type="ECO:0000256" key="2">
    <source>
        <dbReference type="ARBA" id="ARBA00004613"/>
    </source>
</evidence>
<dbReference type="GO" id="GO:0005576">
    <property type="term" value="C:extracellular region"/>
    <property type="evidence" value="ECO:0007669"/>
    <property type="project" value="UniProtKB-SubCell"/>
</dbReference>
<evidence type="ECO:0000313" key="12">
    <source>
        <dbReference type="Proteomes" id="UP000474104"/>
    </source>
</evidence>
<evidence type="ECO:0000256" key="6">
    <source>
        <dbReference type="ARBA" id="ARBA00023143"/>
    </source>
</evidence>
<dbReference type="Pfam" id="PF22638">
    <property type="entry name" value="FlgK_D1"/>
    <property type="match status" value="1"/>
</dbReference>
<dbReference type="PRINTS" id="PR01005">
    <property type="entry name" value="FLGHOOKAP1"/>
</dbReference>
<dbReference type="InterPro" id="IPR010930">
    <property type="entry name" value="Flg_bb/hook_C_dom"/>
</dbReference>
<dbReference type="Pfam" id="PF06429">
    <property type="entry name" value="Flg_bbr_C"/>
    <property type="match status" value="1"/>
</dbReference>
<dbReference type="OrthoDB" id="9802553at2"/>
<keyword evidence="5 7" id="KW-0964">Secreted</keyword>
<dbReference type="PANTHER" id="PTHR30033:SF2">
    <property type="entry name" value="FLAGELLAR HOOK PROTEIN"/>
    <property type="match status" value="1"/>
</dbReference>
<evidence type="ECO:0000313" key="11">
    <source>
        <dbReference type="EMBL" id="NDO68481.1"/>
    </source>
</evidence>
<accession>A0A9X5CC56</accession>
<dbReference type="AlphaFoldDB" id="A0A9X5CC56"/>